<evidence type="ECO:0000313" key="3">
    <source>
        <dbReference type="EMBL" id="KAG5684985.1"/>
    </source>
</evidence>
<dbReference type="GO" id="GO:0030170">
    <property type="term" value="F:pyridoxal phosphate binding"/>
    <property type="evidence" value="ECO:0007669"/>
    <property type="project" value="InterPro"/>
</dbReference>
<evidence type="ECO:0000259" key="2">
    <source>
        <dbReference type="PROSITE" id="PS51340"/>
    </source>
</evidence>
<protein>
    <recommendedName>
        <fullName evidence="2">MOSC domain-containing protein</fullName>
    </recommendedName>
</protein>
<dbReference type="PANTHER" id="PTHR14237:SF19">
    <property type="entry name" value="MITOCHONDRIAL AMIDOXIME REDUCING COMPONENT 1"/>
    <property type="match status" value="1"/>
</dbReference>
<keyword evidence="4" id="KW-1185">Reference proteome</keyword>
<gene>
    <name evidence="3" type="ORF">PVAND_014188</name>
</gene>
<dbReference type="Proteomes" id="UP001107558">
    <property type="component" value="Chromosome 1"/>
</dbReference>
<dbReference type="Pfam" id="PF03473">
    <property type="entry name" value="MOSC"/>
    <property type="match status" value="1"/>
</dbReference>
<sequence>MSKLFNIDIQPKQAIYYGAGIVLGAGFAYAAYSFTKKILDNRIPKKWRKVGEVTDLLCYPIKSCGWIRINDFDTSKIGIESGSIRDRVFMIVRTANGEFITARAYPTLVQVMPVIKDNVMTLSAPGMRNIHIDIERLYSVPSTKASVWNQEVDVMDAGEEAAQWFSRFILKEDFGLRLVFYPHSFPTRDVRPKNKIFDTTIPDDTGALHDATSFMLINEASIGDLNTRIKNPVTPLQFRPNIVIKGPNAFEEDNWKWVKIGNETIFRNVKPCTRCIFTNIDPETAERNPEEEPLKTLKKYRQFEKSGDSPVMGIHLGIREVGKLKIGDAVYVEDE</sequence>
<dbReference type="Pfam" id="PF03476">
    <property type="entry name" value="MOSC_N"/>
    <property type="match status" value="1"/>
</dbReference>
<reference evidence="3" key="1">
    <citation type="submission" date="2021-03" db="EMBL/GenBank/DDBJ databases">
        <title>Chromosome level genome of the anhydrobiotic midge Polypedilum vanderplanki.</title>
        <authorList>
            <person name="Yoshida Y."/>
            <person name="Kikawada T."/>
            <person name="Gusev O."/>
        </authorList>
    </citation>
    <scope>NUCLEOTIDE SEQUENCE</scope>
    <source>
        <strain evidence="3">NIAS01</strain>
        <tissue evidence="3">Whole body or cell culture</tissue>
    </source>
</reference>
<feature type="transmembrane region" description="Helical" evidence="1">
    <location>
        <begin position="14"/>
        <end position="32"/>
    </location>
</feature>
<accession>A0A9J6CRZ8</accession>
<evidence type="ECO:0000256" key="1">
    <source>
        <dbReference type="SAM" id="Phobius"/>
    </source>
</evidence>
<organism evidence="3 4">
    <name type="scientific">Polypedilum vanderplanki</name>
    <name type="common">Sleeping chironomid midge</name>
    <dbReference type="NCBI Taxonomy" id="319348"/>
    <lineage>
        <taxon>Eukaryota</taxon>
        <taxon>Metazoa</taxon>
        <taxon>Ecdysozoa</taxon>
        <taxon>Arthropoda</taxon>
        <taxon>Hexapoda</taxon>
        <taxon>Insecta</taxon>
        <taxon>Pterygota</taxon>
        <taxon>Neoptera</taxon>
        <taxon>Endopterygota</taxon>
        <taxon>Diptera</taxon>
        <taxon>Nematocera</taxon>
        <taxon>Chironomoidea</taxon>
        <taxon>Chironomidae</taxon>
        <taxon>Chironominae</taxon>
        <taxon>Polypedilum</taxon>
        <taxon>Polypedilum</taxon>
    </lineage>
</organism>
<dbReference type="InterPro" id="IPR011037">
    <property type="entry name" value="Pyrv_Knase-like_insert_dom_sf"/>
</dbReference>
<dbReference type="GO" id="GO:0030151">
    <property type="term" value="F:molybdenum ion binding"/>
    <property type="evidence" value="ECO:0007669"/>
    <property type="project" value="InterPro"/>
</dbReference>
<dbReference type="InterPro" id="IPR005302">
    <property type="entry name" value="MoCF_Sase_C"/>
</dbReference>
<keyword evidence="1" id="KW-0812">Transmembrane</keyword>
<dbReference type="PANTHER" id="PTHR14237">
    <property type="entry name" value="MOLYBDOPTERIN COFACTOR SULFURASE MOSC"/>
    <property type="match status" value="1"/>
</dbReference>
<dbReference type="SUPFAM" id="SSF141673">
    <property type="entry name" value="MOSC N-terminal domain-like"/>
    <property type="match status" value="1"/>
</dbReference>
<keyword evidence="1" id="KW-0472">Membrane</keyword>
<comment type="caution">
    <text evidence="3">The sequence shown here is derived from an EMBL/GenBank/DDBJ whole genome shotgun (WGS) entry which is preliminary data.</text>
</comment>
<dbReference type="OrthoDB" id="17255at2759"/>
<dbReference type="SUPFAM" id="SSF50800">
    <property type="entry name" value="PK beta-barrel domain-like"/>
    <property type="match status" value="1"/>
</dbReference>
<proteinExistence type="predicted"/>
<dbReference type="GO" id="GO:0003824">
    <property type="term" value="F:catalytic activity"/>
    <property type="evidence" value="ECO:0007669"/>
    <property type="project" value="InterPro"/>
</dbReference>
<dbReference type="InterPro" id="IPR005303">
    <property type="entry name" value="MOCOS_middle"/>
</dbReference>
<dbReference type="PROSITE" id="PS51340">
    <property type="entry name" value="MOSC"/>
    <property type="match status" value="1"/>
</dbReference>
<keyword evidence="1" id="KW-1133">Transmembrane helix</keyword>
<evidence type="ECO:0000313" key="4">
    <source>
        <dbReference type="Proteomes" id="UP001107558"/>
    </source>
</evidence>
<feature type="domain" description="MOSC" evidence="2">
    <location>
        <begin position="184"/>
        <end position="333"/>
    </location>
</feature>
<dbReference type="AlphaFoldDB" id="A0A9J6CRZ8"/>
<name>A0A9J6CRZ8_POLVA</name>
<dbReference type="EMBL" id="JADBJN010000001">
    <property type="protein sequence ID" value="KAG5684985.1"/>
    <property type="molecule type" value="Genomic_DNA"/>
</dbReference>